<evidence type="ECO:0000313" key="18">
    <source>
        <dbReference type="Proteomes" id="UP000005225"/>
    </source>
</evidence>
<feature type="compositionally biased region" description="Basic residues" evidence="15">
    <location>
        <begin position="337"/>
        <end position="346"/>
    </location>
</feature>
<dbReference type="InParanoid" id="H0X3B1"/>
<dbReference type="PANTHER" id="PTHR13814">
    <property type="entry name" value="FETUIN"/>
    <property type="match status" value="1"/>
</dbReference>
<dbReference type="GO" id="GO:0007596">
    <property type="term" value="P:blood coagulation"/>
    <property type="evidence" value="ECO:0007669"/>
    <property type="project" value="UniProtKB-KW"/>
</dbReference>
<sequence>GSATVYYLLLDIKESECLTLSRKPWKDCEPTVSRVLPDIVMGQCKVIVTRNSSDSQDLRLEDFNCTKSSVSSALFNNKDSPVIADFFEDAEPYRNKADQALEKYKERNDGFASFRVNQVEKVTRERGGERTNYYVEFSVRNCSRHHFHRHPKVFGFCRAVLSYDAEDSDFETPKELDVNCEVFDTEDRRNMSGVHLHPCHHPHFGGHGHFPGGRPPFKPHGARGHHHRPHELGCPPPLEGKDPSGRPPFQGEEPPRFPPPGSRCHHNPVGTNGFHDHSSNEHHPHKHHPHGQHPHRHRPRGHGPRGHHPHGHHPCGQDFHCEGSCDPTLQSQDPQDHHHHGHGPPHRHSEGKGPGNRHFPFHCRPIGYVYQLPPLKTGEVLPLPEANFPSLSLPNHSNPLKPFPRSPSELCPGKFQTEFLHVSKFFSAK</sequence>
<dbReference type="SUPFAM" id="SSF54403">
    <property type="entry name" value="Cystatin/monellin"/>
    <property type="match status" value="1"/>
</dbReference>
<name>H0X3B1_OTOGA</name>
<dbReference type="GO" id="GO:0010543">
    <property type="term" value="P:regulation of platelet activation"/>
    <property type="evidence" value="ECO:0007669"/>
    <property type="project" value="TreeGrafter"/>
</dbReference>
<reference evidence="18" key="1">
    <citation type="submission" date="2011-03" db="EMBL/GenBank/DDBJ databases">
        <title>Version 3 of the genome sequence of Otolemur garnettii (Bushbaby).</title>
        <authorList>
            <consortium name="The Broad Institute Genome Sequencing Platform"/>
            <person name="Di Palma F."/>
            <person name="Johnson J."/>
            <person name="Lander E.S."/>
            <person name="Lindblad-Toh K."/>
            <person name="Jaffe D.B."/>
            <person name="Gnerre S."/>
            <person name="MacCallum I."/>
            <person name="Przybylski D."/>
            <person name="Ribeiro F.J."/>
            <person name="Burton J.N."/>
            <person name="Walker B.J."/>
            <person name="Sharpe T."/>
            <person name="Hall G."/>
        </authorList>
    </citation>
    <scope>NUCLEOTIDE SEQUENCE [LARGE SCALE GENOMIC DNA]</scope>
</reference>
<dbReference type="SMART" id="SM00043">
    <property type="entry name" value="CY"/>
    <property type="match status" value="1"/>
</dbReference>
<evidence type="ECO:0000256" key="11">
    <source>
        <dbReference type="ARBA" id="ARBA00023180"/>
    </source>
</evidence>
<feature type="domain" description="Cystatin" evidence="16">
    <location>
        <begin position="76"/>
        <end position="181"/>
    </location>
</feature>
<feature type="compositionally biased region" description="Basic residues" evidence="15">
    <location>
        <begin position="220"/>
        <end position="229"/>
    </location>
</feature>
<dbReference type="GO" id="GO:0008270">
    <property type="term" value="F:zinc ion binding"/>
    <property type="evidence" value="ECO:0007669"/>
    <property type="project" value="TreeGrafter"/>
</dbReference>
<dbReference type="GO" id="GO:0072562">
    <property type="term" value="C:blood microparticle"/>
    <property type="evidence" value="ECO:0007669"/>
    <property type="project" value="TreeGrafter"/>
</dbReference>
<keyword evidence="8" id="KW-0186">Copper</keyword>
<dbReference type="GO" id="GO:0008201">
    <property type="term" value="F:heparin binding"/>
    <property type="evidence" value="ECO:0007669"/>
    <property type="project" value="UniProtKB-KW"/>
</dbReference>
<dbReference type="HOGENOM" id="CLU_575637_0_0_1"/>
<dbReference type="AlphaFoldDB" id="H0X3B1"/>
<feature type="region of interest" description="Disordered" evidence="15">
    <location>
        <begin position="206"/>
        <end position="358"/>
    </location>
</feature>
<dbReference type="FunCoup" id="H0X3B1">
    <property type="interactions" value="93"/>
</dbReference>
<evidence type="ECO:0000256" key="9">
    <source>
        <dbReference type="ARBA" id="ARBA00023084"/>
    </source>
</evidence>
<dbReference type="FunFam" id="3.10.450.10:FF:000015">
    <property type="entry name" value="Histidine-rich glycoprotein"/>
    <property type="match status" value="1"/>
</dbReference>
<dbReference type="Proteomes" id="UP000005225">
    <property type="component" value="Unassembled WGS sequence"/>
</dbReference>
<keyword evidence="7" id="KW-0862">Zinc</keyword>
<keyword evidence="12" id="KW-0280">Fibrinolysis</keyword>
<reference evidence="17" key="3">
    <citation type="submission" date="2025-09" db="UniProtKB">
        <authorList>
            <consortium name="Ensembl"/>
        </authorList>
    </citation>
    <scope>IDENTIFICATION</scope>
</reference>
<dbReference type="Ensembl" id="ENSOGAT00000010727.2">
    <property type="protein sequence ID" value="ENSOGAP00000009597.2"/>
    <property type="gene ID" value="ENSOGAG00000010725.2"/>
</dbReference>
<keyword evidence="2" id="KW-0964">Secreted</keyword>
<keyword evidence="9" id="KW-0094">Blood coagulation</keyword>
<evidence type="ECO:0000256" key="4">
    <source>
        <dbReference type="ARBA" id="ARBA00022696"/>
    </source>
</evidence>
<feature type="compositionally biased region" description="Basic residues" evidence="15">
    <location>
        <begin position="283"/>
        <end position="313"/>
    </location>
</feature>
<evidence type="ECO:0000256" key="15">
    <source>
        <dbReference type="SAM" id="MobiDB-lite"/>
    </source>
</evidence>
<keyword evidence="11" id="KW-0325">Glycoprotein</keyword>
<evidence type="ECO:0000256" key="7">
    <source>
        <dbReference type="ARBA" id="ARBA00022833"/>
    </source>
</evidence>
<comment type="subcellular location">
    <subcellularLocation>
        <location evidence="1">Secreted</location>
    </subcellularLocation>
</comment>
<dbReference type="PANTHER" id="PTHR13814:SF3">
    <property type="entry name" value="HISTIDINE-RICH GLYCOPROTEIN"/>
    <property type="match status" value="1"/>
</dbReference>
<dbReference type="eggNOG" id="ENOG502S50D">
    <property type="taxonomic scope" value="Eukaryota"/>
</dbReference>
<dbReference type="STRING" id="30611.ENSOGAP00000009597"/>
<evidence type="ECO:0000256" key="2">
    <source>
        <dbReference type="ARBA" id="ARBA00022525"/>
    </source>
</evidence>
<gene>
    <name evidence="17" type="primary">HRG</name>
</gene>
<evidence type="ECO:0000313" key="17">
    <source>
        <dbReference type="Ensembl" id="ENSOGAP00000009597.2"/>
    </source>
</evidence>
<dbReference type="GeneTree" id="ENSGT00950000182930"/>
<evidence type="ECO:0000256" key="10">
    <source>
        <dbReference type="ARBA" id="ARBA00023157"/>
    </source>
</evidence>
<evidence type="ECO:0000256" key="1">
    <source>
        <dbReference type="ARBA" id="ARBA00004613"/>
    </source>
</evidence>
<dbReference type="InterPro" id="IPR046350">
    <property type="entry name" value="Cystatin_sf"/>
</dbReference>
<evidence type="ECO:0000256" key="13">
    <source>
        <dbReference type="ARBA" id="ARBA00039613"/>
    </source>
</evidence>
<dbReference type="GO" id="GO:0042730">
    <property type="term" value="P:fibrinolysis"/>
    <property type="evidence" value="ECO:0007669"/>
    <property type="project" value="UniProtKB-KW"/>
</dbReference>
<keyword evidence="6" id="KW-0677">Repeat</keyword>
<evidence type="ECO:0000256" key="14">
    <source>
        <dbReference type="ARBA" id="ARBA00041330"/>
    </source>
</evidence>
<dbReference type="InterPro" id="IPR000010">
    <property type="entry name" value="Cystatin_dom"/>
</dbReference>
<organism evidence="17 18">
    <name type="scientific">Otolemur garnettii</name>
    <name type="common">Small-eared galago</name>
    <name type="synonym">Garnett's greater bushbaby</name>
    <dbReference type="NCBI Taxonomy" id="30611"/>
    <lineage>
        <taxon>Eukaryota</taxon>
        <taxon>Metazoa</taxon>
        <taxon>Chordata</taxon>
        <taxon>Craniata</taxon>
        <taxon>Vertebrata</taxon>
        <taxon>Euteleostomi</taxon>
        <taxon>Mammalia</taxon>
        <taxon>Eutheria</taxon>
        <taxon>Euarchontoglires</taxon>
        <taxon>Primates</taxon>
        <taxon>Strepsirrhini</taxon>
        <taxon>Lorisiformes</taxon>
        <taxon>Galagidae</taxon>
        <taxon>Otolemur</taxon>
    </lineage>
</organism>
<evidence type="ECO:0000256" key="5">
    <source>
        <dbReference type="ARBA" id="ARBA00022729"/>
    </source>
</evidence>
<protein>
    <recommendedName>
        <fullName evidence="13">Histidine-rich glycoprotein</fullName>
    </recommendedName>
    <alternativeName>
        <fullName evidence="14">Histidine-proline-rich glycoprotein</fullName>
    </alternativeName>
</protein>
<dbReference type="OMA" id="GKGHFPF"/>
<reference evidence="17" key="2">
    <citation type="submission" date="2025-08" db="UniProtKB">
        <authorList>
            <consortium name="Ensembl"/>
        </authorList>
    </citation>
    <scope>IDENTIFICATION</scope>
</reference>
<evidence type="ECO:0000256" key="12">
    <source>
        <dbReference type="ARBA" id="ARBA00023281"/>
    </source>
</evidence>
<keyword evidence="18" id="KW-1185">Reference proteome</keyword>
<keyword evidence="3" id="KW-0358">Heparin-binding</keyword>
<keyword evidence="10" id="KW-1015">Disulfide bond</keyword>
<evidence type="ECO:0000256" key="6">
    <source>
        <dbReference type="ARBA" id="ARBA00022737"/>
    </source>
</evidence>
<accession>H0X3B1</accession>
<evidence type="ECO:0000256" key="8">
    <source>
        <dbReference type="ARBA" id="ARBA00023008"/>
    </source>
</evidence>
<dbReference type="GO" id="GO:0004869">
    <property type="term" value="F:cysteine-type endopeptidase inhibitor activity"/>
    <property type="evidence" value="ECO:0007669"/>
    <property type="project" value="InterPro"/>
</dbReference>
<dbReference type="GO" id="GO:0004867">
    <property type="term" value="F:serine-type endopeptidase inhibitor activity"/>
    <property type="evidence" value="ECO:0007669"/>
    <property type="project" value="TreeGrafter"/>
</dbReference>
<dbReference type="Gene3D" id="3.10.450.10">
    <property type="match status" value="1"/>
</dbReference>
<dbReference type="InterPro" id="IPR050735">
    <property type="entry name" value="Kininogen_Fetuin_HRG"/>
</dbReference>
<proteinExistence type="predicted"/>
<evidence type="ECO:0000259" key="16">
    <source>
        <dbReference type="SMART" id="SM00043"/>
    </source>
</evidence>
<dbReference type="GO" id="GO:0051918">
    <property type="term" value="P:negative regulation of fibrinolysis"/>
    <property type="evidence" value="ECO:0007669"/>
    <property type="project" value="TreeGrafter"/>
</dbReference>
<keyword evidence="4" id="KW-0356">Hemostasis</keyword>
<evidence type="ECO:0000256" key="3">
    <source>
        <dbReference type="ARBA" id="ARBA00022674"/>
    </source>
</evidence>
<dbReference type="EMBL" id="AAQR03094684">
    <property type="status" value="NOT_ANNOTATED_CDS"/>
    <property type="molecule type" value="Genomic_DNA"/>
</dbReference>
<keyword evidence="5" id="KW-0732">Signal</keyword>